<dbReference type="PANTHER" id="PTHR43537">
    <property type="entry name" value="TRANSCRIPTIONAL REGULATOR, GNTR FAMILY"/>
    <property type="match status" value="1"/>
</dbReference>
<dbReference type="SMART" id="SM00345">
    <property type="entry name" value="HTH_GNTR"/>
    <property type="match status" value="1"/>
</dbReference>
<evidence type="ECO:0000256" key="1">
    <source>
        <dbReference type="ARBA" id="ARBA00023015"/>
    </source>
</evidence>
<proteinExistence type="predicted"/>
<comment type="caution">
    <text evidence="5">The sequence shown here is derived from an EMBL/GenBank/DDBJ whole genome shotgun (WGS) entry which is preliminary data.</text>
</comment>
<evidence type="ECO:0000256" key="2">
    <source>
        <dbReference type="ARBA" id="ARBA00023125"/>
    </source>
</evidence>
<dbReference type="PROSITE" id="PS50949">
    <property type="entry name" value="HTH_GNTR"/>
    <property type="match status" value="1"/>
</dbReference>
<dbReference type="Pfam" id="PF00392">
    <property type="entry name" value="GntR"/>
    <property type="match status" value="1"/>
</dbReference>
<dbReference type="PRINTS" id="PR00035">
    <property type="entry name" value="HTHGNTR"/>
</dbReference>
<dbReference type="InterPro" id="IPR036390">
    <property type="entry name" value="WH_DNA-bd_sf"/>
</dbReference>
<evidence type="ECO:0000313" key="6">
    <source>
        <dbReference type="Proteomes" id="UP001079430"/>
    </source>
</evidence>
<evidence type="ECO:0000313" key="5">
    <source>
        <dbReference type="EMBL" id="MCZ4093618.1"/>
    </source>
</evidence>
<keyword evidence="3" id="KW-0804">Transcription</keyword>
<accession>A0ABT4KNU1</accession>
<dbReference type="InterPro" id="IPR000524">
    <property type="entry name" value="Tscrpt_reg_HTH_GntR"/>
</dbReference>
<dbReference type="Proteomes" id="UP001079430">
    <property type="component" value="Unassembled WGS sequence"/>
</dbReference>
<keyword evidence="1" id="KW-0805">Transcription regulation</keyword>
<feature type="domain" description="HTH gntR-type" evidence="4">
    <location>
        <begin position="1"/>
        <end position="48"/>
    </location>
</feature>
<dbReference type="SUPFAM" id="SSF46785">
    <property type="entry name" value="Winged helix' DNA-binding domain"/>
    <property type="match status" value="1"/>
</dbReference>
<protein>
    <submittedName>
        <fullName evidence="5">GntR family transcriptional regulator</fullName>
    </submittedName>
</protein>
<keyword evidence="2" id="KW-0238">DNA-binding</keyword>
<evidence type="ECO:0000259" key="4">
    <source>
        <dbReference type="PROSITE" id="PS50949"/>
    </source>
</evidence>
<dbReference type="PANTHER" id="PTHR43537:SF5">
    <property type="entry name" value="UXU OPERON TRANSCRIPTIONAL REGULATOR"/>
    <property type="match status" value="1"/>
</dbReference>
<organism evidence="5 6">
    <name type="scientific">Sinorhizobium psoraleae</name>
    <dbReference type="NCBI Taxonomy" id="520838"/>
    <lineage>
        <taxon>Bacteria</taxon>
        <taxon>Pseudomonadati</taxon>
        <taxon>Pseudomonadota</taxon>
        <taxon>Alphaproteobacteria</taxon>
        <taxon>Hyphomicrobiales</taxon>
        <taxon>Rhizobiaceae</taxon>
        <taxon>Sinorhizobium/Ensifer group</taxon>
        <taxon>Sinorhizobium</taxon>
    </lineage>
</organism>
<sequence length="119" mass="13098">MPGQHLNEKELASKLNIGRTPVREALIRLAAKGRIVSVPREGYFTRPLLEGAPAGFLRYSPRNSHLCTNPCTAPSIPPIFVLRWVISVGPRSPGGNDVRGDGARIVKLRALPNHREILF</sequence>
<name>A0ABT4KNU1_9HYPH</name>
<gene>
    <name evidence="5" type="ORF">O3W52_27800</name>
</gene>
<reference evidence="5" key="1">
    <citation type="submission" date="2022-10" db="EMBL/GenBank/DDBJ databases">
        <title>Whole genome sequencing of three plant growth promoting bacteria isolated from Vachellia tortilis subsp. raddiana in Morocco.</title>
        <authorList>
            <person name="Hnini M."/>
            <person name="Zouagui R."/>
            <person name="Zouagui H."/>
            <person name="Chemao Elfihri M.-W."/>
            <person name="Ibrahimi A."/>
            <person name="Sbabou L."/>
            <person name="Aurag J."/>
        </authorList>
    </citation>
    <scope>NUCLEOTIDE SEQUENCE</scope>
    <source>
        <strain evidence="5">LMR678</strain>
    </source>
</reference>
<dbReference type="Gene3D" id="1.10.10.10">
    <property type="entry name" value="Winged helix-like DNA-binding domain superfamily/Winged helix DNA-binding domain"/>
    <property type="match status" value="1"/>
</dbReference>
<keyword evidence="6" id="KW-1185">Reference proteome</keyword>
<dbReference type="EMBL" id="JAPVOI010000005">
    <property type="protein sequence ID" value="MCZ4093618.1"/>
    <property type="molecule type" value="Genomic_DNA"/>
</dbReference>
<dbReference type="InterPro" id="IPR036388">
    <property type="entry name" value="WH-like_DNA-bd_sf"/>
</dbReference>
<evidence type="ECO:0000256" key="3">
    <source>
        <dbReference type="ARBA" id="ARBA00023163"/>
    </source>
</evidence>